<keyword evidence="3" id="KW-1003">Cell membrane</keyword>
<evidence type="ECO:0000256" key="5">
    <source>
        <dbReference type="ARBA" id="ARBA00022840"/>
    </source>
</evidence>
<evidence type="ECO:0000256" key="2">
    <source>
        <dbReference type="ARBA" id="ARBA00022448"/>
    </source>
</evidence>
<dbReference type="Gene3D" id="2.70.50.60">
    <property type="entry name" value="abc- transporter (atp binding component) like domain"/>
    <property type="match status" value="1"/>
</dbReference>
<protein>
    <submittedName>
        <fullName evidence="7">ATP-binding cassette domain-containing protein</fullName>
    </submittedName>
</protein>
<name>A0A4Z0C0M1_9BURK</name>
<evidence type="ECO:0000256" key="3">
    <source>
        <dbReference type="ARBA" id="ARBA00022475"/>
    </source>
</evidence>
<dbReference type="PANTHER" id="PTHR46743">
    <property type="entry name" value="TEICHOIC ACIDS EXPORT ATP-BINDING PROTEIN TAGH"/>
    <property type="match status" value="1"/>
</dbReference>
<dbReference type="InterPro" id="IPR050683">
    <property type="entry name" value="Bact_Polysacc_Export_ATP-bd"/>
</dbReference>
<evidence type="ECO:0000256" key="1">
    <source>
        <dbReference type="ARBA" id="ARBA00005417"/>
    </source>
</evidence>
<dbReference type="PROSITE" id="PS50893">
    <property type="entry name" value="ABC_TRANSPORTER_2"/>
    <property type="match status" value="1"/>
</dbReference>
<dbReference type="InterPro" id="IPR003593">
    <property type="entry name" value="AAA+_ATPase"/>
</dbReference>
<keyword evidence="4" id="KW-0547">Nucleotide-binding</keyword>
<dbReference type="Gene3D" id="3.40.50.300">
    <property type="entry name" value="P-loop containing nucleotide triphosphate hydrolases"/>
    <property type="match status" value="1"/>
</dbReference>
<dbReference type="PANTHER" id="PTHR46743:SF2">
    <property type="entry name" value="TEICHOIC ACIDS EXPORT ATP-BINDING PROTEIN TAGH"/>
    <property type="match status" value="1"/>
</dbReference>
<dbReference type="CDD" id="cd10147">
    <property type="entry name" value="Wzt_C-like"/>
    <property type="match status" value="1"/>
</dbReference>
<dbReference type="Proteomes" id="UP000298180">
    <property type="component" value="Unassembled WGS sequence"/>
</dbReference>
<dbReference type="GO" id="GO:0016887">
    <property type="term" value="F:ATP hydrolysis activity"/>
    <property type="evidence" value="ECO:0007669"/>
    <property type="project" value="InterPro"/>
</dbReference>
<keyword evidence="8" id="KW-1185">Reference proteome</keyword>
<keyword evidence="5 7" id="KW-0067">ATP-binding</keyword>
<evidence type="ECO:0000313" key="8">
    <source>
        <dbReference type="Proteomes" id="UP000298180"/>
    </source>
</evidence>
<sequence>MSSRPHDPGSIALRVDQLSKCFHLYAHPKDRLKQAIVPPLRRLLGAQAGNYYSEFWALRNVSFELARGETIGIVGRNGSGKSTLLQIICGTLFPTTGQVETYGRVAALLELGSGFNPAFTGRDNIYLNAALLGLTQEETEARYDAIVDFAGIGDFIDQPVKNYSSGMVVRLGFAVQAQIDPDILVVDEALAVGDAKFQAKCFDRLRALKEAGTSIILVTHSSEQIVTHCSKALLLDGGEVLEIGEPRKVVNRYLDVLFGRERLISLDTLPEPRRESSAGDDPELPVSCAEDVFATHPNHNPHEYRWGDGTAQILDFHMVADGEEYPVVVRSGAKIRLTVSVLFMRRLIRPILGVTLKTKEGVTVYGANSETLHVDAFREMGEEDSVAVVEIEFSCALAGGDYFISLGIATRHGEEVVPHDRRYDCIHLIVGPEARFTGLADLGLKLQARKVMHESIA</sequence>
<dbReference type="Pfam" id="PF00005">
    <property type="entry name" value="ABC_tran"/>
    <property type="match status" value="1"/>
</dbReference>
<proteinExistence type="inferred from homology"/>
<comment type="caution">
    <text evidence="7">The sequence shown here is derived from an EMBL/GenBank/DDBJ whole genome shotgun (WGS) entry which is preliminary data.</text>
</comment>
<dbReference type="CDD" id="cd03220">
    <property type="entry name" value="ABC_KpsT_Wzt"/>
    <property type="match status" value="1"/>
</dbReference>
<evidence type="ECO:0000259" key="6">
    <source>
        <dbReference type="PROSITE" id="PS50893"/>
    </source>
</evidence>
<comment type="similarity">
    <text evidence="1">Belongs to the ABC transporter superfamily.</text>
</comment>
<dbReference type="RefSeq" id="WP_135261238.1">
    <property type="nucleotide sequence ID" value="NZ_SMLM01000001.1"/>
</dbReference>
<dbReference type="AlphaFoldDB" id="A0A4Z0C0M1"/>
<dbReference type="GO" id="GO:0005524">
    <property type="term" value="F:ATP binding"/>
    <property type="evidence" value="ECO:0007669"/>
    <property type="project" value="UniProtKB-KW"/>
</dbReference>
<keyword evidence="2" id="KW-0813">Transport</keyword>
<feature type="domain" description="ABC transporter" evidence="6">
    <location>
        <begin position="13"/>
        <end position="262"/>
    </location>
</feature>
<dbReference type="Pfam" id="PF14524">
    <property type="entry name" value="Wzt_C"/>
    <property type="match status" value="1"/>
</dbReference>
<dbReference type="OrthoDB" id="9778870at2"/>
<gene>
    <name evidence="7" type="ORF">EZ313_00290</name>
</gene>
<accession>A0A4Z0C0M1</accession>
<reference evidence="7 8" key="1">
    <citation type="submission" date="2019-03" db="EMBL/GenBank/DDBJ databases">
        <title>Ramlibacter henchirensis DSM 14656, whole genome shotgun sequence.</title>
        <authorList>
            <person name="Zhang X."/>
            <person name="Feng G."/>
            <person name="Zhu H."/>
        </authorList>
    </citation>
    <scope>NUCLEOTIDE SEQUENCE [LARGE SCALE GENOMIC DNA]</scope>
    <source>
        <strain evidence="7 8">DSM 14656</strain>
    </source>
</reference>
<dbReference type="GO" id="GO:0140359">
    <property type="term" value="F:ABC-type transporter activity"/>
    <property type="evidence" value="ECO:0007669"/>
    <property type="project" value="InterPro"/>
</dbReference>
<evidence type="ECO:0000313" key="7">
    <source>
        <dbReference type="EMBL" id="TFZ05157.1"/>
    </source>
</evidence>
<dbReference type="InterPro" id="IPR029439">
    <property type="entry name" value="Wzt_C"/>
</dbReference>
<keyword evidence="3" id="KW-0472">Membrane</keyword>
<organism evidence="7 8">
    <name type="scientific">Ramlibacter henchirensis</name>
    <dbReference type="NCBI Taxonomy" id="204072"/>
    <lineage>
        <taxon>Bacteria</taxon>
        <taxon>Pseudomonadati</taxon>
        <taxon>Pseudomonadota</taxon>
        <taxon>Betaproteobacteria</taxon>
        <taxon>Burkholderiales</taxon>
        <taxon>Comamonadaceae</taxon>
        <taxon>Ramlibacter</taxon>
    </lineage>
</organism>
<dbReference type="GO" id="GO:0016020">
    <property type="term" value="C:membrane"/>
    <property type="evidence" value="ECO:0007669"/>
    <property type="project" value="InterPro"/>
</dbReference>
<evidence type="ECO:0000256" key="4">
    <source>
        <dbReference type="ARBA" id="ARBA00022741"/>
    </source>
</evidence>
<dbReference type="EMBL" id="SMLM01000001">
    <property type="protein sequence ID" value="TFZ05157.1"/>
    <property type="molecule type" value="Genomic_DNA"/>
</dbReference>
<dbReference type="SUPFAM" id="SSF52540">
    <property type="entry name" value="P-loop containing nucleoside triphosphate hydrolases"/>
    <property type="match status" value="1"/>
</dbReference>
<dbReference type="InterPro" id="IPR003439">
    <property type="entry name" value="ABC_transporter-like_ATP-bd"/>
</dbReference>
<dbReference type="InterPro" id="IPR015860">
    <property type="entry name" value="ABC_transpr_TagH-like"/>
</dbReference>
<dbReference type="InterPro" id="IPR027417">
    <property type="entry name" value="P-loop_NTPase"/>
</dbReference>
<dbReference type="SMART" id="SM00382">
    <property type="entry name" value="AAA"/>
    <property type="match status" value="1"/>
</dbReference>